<dbReference type="Proteomes" id="UP000823912">
    <property type="component" value="Unassembled WGS sequence"/>
</dbReference>
<reference evidence="2" key="1">
    <citation type="submission" date="2020-10" db="EMBL/GenBank/DDBJ databases">
        <authorList>
            <person name="Gilroy R."/>
        </authorList>
    </citation>
    <scope>NUCLEOTIDE SEQUENCE</scope>
    <source>
        <strain evidence="2">ChiSjej5B23-6657</strain>
    </source>
</reference>
<keyword evidence="1" id="KW-0812">Transmembrane</keyword>
<evidence type="ECO:0000256" key="1">
    <source>
        <dbReference type="SAM" id="Phobius"/>
    </source>
</evidence>
<feature type="transmembrane region" description="Helical" evidence="1">
    <location>
        <begin position="106"/>
        <end position="128"/>
    </location>
</feature>
<evidence type="ECO:0000313" key="3">
    <source>
        <dbReference type="Proteomes" id="UP000823912"/>
    </source>
</evidence>
<name>A0A9D1EBE2_9FIRM</name>
<protein>
    <recommendedName>
        <fullName evidence="4">Sporulation integral membrane protein YlbJ</fullName>
    </recommendedName>
</protein>
<feature type="transmembrane region" description="Helical" evidence="1">
    <location>
        <begin position="289"/>
        <end position="309"/>
    </location>
</feature>
<keyword evidence="1" id="KW-1133">Transmembrane helix</keyword>
<accession>A0A9D1EBE2</accession>
<keyword evidence="1" id="KW-0472">Membrane</keyword>
<sequence>MKKIILLFVISFLLFALSHPALTLTGASNGLMIWFEKLLPTLLPFLIAVNLLQNADIFTSALRFFPRAGSVMAILAAALPGFLFGLPVGAKLTADFTEKGLLTQKAGNLLLICCNQLSPAFVGSYVMIQCLNSPDLIPVSYLLLYLPPAIPVVILLARTALAKDNPSPAAADRITTKKASRFQTLFQIIDASILNGFETIAKLGGYLIFFGILCQYLENLLPLSQTANGCVMMLMEVTSGIHYFSGSALPFFPKYLLCMTALSFGGLCTHAQTFSVISGAPLSKRRYVVAKTVFALITLLLSFGALTILSR</sequence>
<dbReference type="AlphaFoldDB" id="A0A9D1EBE2"/>
<proteinExistence type="predicted"/>
<dbReference type="EMBL" id="DVHM01000189">
    <property type="protein sequence ID" value="HIR71844.1"/>
    <property type="molecule type" value="Genomic_DNA"/>
</dbReference>
<gene>
    <name evidence="2" type="ORF">IAA55_11280</name>
</gene>
<evidence type="ECO:0000313" key="2">
    <source>
        <dbReference type="EMBL" id="HIR71844.1"/>
    </source>
</evidence>
<feature type="transmembrane region" description="Helical" evidence="1">
    <location>
        <begin position="64"/>
        <end position="86"/>
    </location>
</feature>
<feature type="transmembrane region" description="Helical" evidence="1">
    <location>
        <begin position="140"/>
        <end position="161"/>
    </location>
</feature>
<reference evidence="2" key="2">
    <citation type="journal article" date="2021" name="PeerJ">
        <title>Extensive microbial diversity within the chicken gut microbiome revealed by metagenomics and culture.</title>
        <authorList>
            <person name="Gilroy R."/>
            <person name="Ravi A."/>
            <person name="Getino M."/>
            <person name="Pursley I."/>
            <person name="Horton D.L."/>
            <person name="Alikhan N.F."/>
            <person name="Baker D."/>
            <person name="Gharbi K."/>
            <person name="Hall N."/>
            <person name="Watson M."/>
            <person name="Adriaenssens E.M."/>
            <person name="Foster-Nyarko E."/>
            <person name="Jarju S."/>
            <person name="Secka A."/>
            <person name="Antonio M."/>
            <person name="Oren A."/>
            <person name="Chaudhuri R.R."/>
            <person name="La Ragione R."/>
            <person name="Hildebrand F."/>
            <person name="Pallen M.J."/>
        </authorList>
    </citation>
    <scope>NUCLEOTIDE SEQUENCE</scope>
    <source>
        <strain evidence="2">ChiSjej5B23-6657</strain>
    </source>
</reference>
<organism evidence="2 3">
    <name type="scientific">Candidatus Pullilachnospira gallistercoris</name>
    <dbReference type="NCBI Taxonomy" id="2840911"/>
    <lineage>
        <taxon>Bacteria</taxon>
        <taxon>Bacillati</taxon>
        <taxon>Bacillota</taxon>
        <taxon>Clostridia</taxon>
        <taxon>Lachnospirales</taxon>
        <taxon>Lachnospiraceae</taxon>
        <taxon>Lachnospiraceae incertae sedis</taxon>
        <taxon>Candidatus Pullilachnospira</taxon>
    </lineage>
</organism>
<evidence type="ECO:0008006" key="4">
    <source>
        <dbReference type="Google" id="ProtNLM"/>
    </source>
</evidence>
<comment type="caution">
    <text evidence="2">The sequence shown here is derived from an EMBL/GenBank/DDBJ whole genome shotgun (WGS) entry which is preliminary data.</text>
</comment>